<evidence type="ECO:0000256" key="5">
    <source>
        <dbReference type="ARBA" id="ARBA00023239"/>
    </source>
</evidence>
<organism evidence="8 9">
    <name type="scientific">Fusarium oligoseptatum</name>
    <dbReference type="NCBI Taxonomy" id="2604345"/>
    <lineage>
        <taxon>Eukaryota</taxon>
        <taxon>Fungi</taxon>
        <taxon>Dikarya</taxon>
        <taxon>Ascomycota</taxon>
        <taxon>Pezizomycotina</taxon>
        <taxon>Sordariomycetes</taxon>
        <taxon>Hypocreomycetidae</taxon>
        <taxon>Hypocreales</taxon>
        <taxon>Nectriaceae</taxon>
        <taxon>Fusarium</taxon>
        <taxon>Fusarium solani species complex</taxon>
    </lineage>
</organism>
<accession>A0A428TXG9</accession>
<evidence type="ECO:0000313" key="8">
    <source>
        <dbReference type="EMBL" id="RSM06733.1"/>
    </source>
</evidence>
<dbReference type="InterPro" id="IPR000891">
    <property type="entry name" value="PYR_CT"/>
</dbReference>
<gene>
    <name evidence="8" type="ORF">CEP52_005572</name>
</gene>
<dbReference type="PANTHER" id="PTHR42738:SF17">
    <property type="entry name" value="HYDROXYMETHYLGLUTARYL-COA LYASE"/>
    <property type="match status" value="1"/>
</dbReference>
<evidence type="ECO:0000313" key="9">
    <source>
        <dbReference type="Proteomes" id="UP000287144"/>
    </source>
</evidence>
<dbReference type="GO" id="GO:0006552">
    <property type="term" value="P:L-leucine catabolic process"/>
    <property type="evidence" value="ECO:0007669"/>
    <property type="project" value="TreeGrafter"/>
</dbReference>
<dbReference type="UniPathway" id="UPA00896">
    <property type="reaction ID" value="UER00863"/>
</dbReference>
<proteinExistence type="inferred from homology"/>
<keyword evidence="9" id="KW-1185">Reference proteome</keyword>
<evidence type="ECO:0000256" key="4">
    <source>
        <dbReference type="ARBA" id="ARBA00022723"/>
    </source>
</evidence>
<dbReference type="GO" id="GO:0046872">
    <property type="term" value="F:metal ion binding"/>
    <property type="evidence" value="ECO:0007669"/>
    <property type="project" value="UniProtKB-KW"/>
</dbReference>
<dbReference type="InterPro" id="IPR043594">
    <property type="entry name" value="HMGL"/>
</dbReference>
<dbReference type="NCBIfam" id="NF004283">
    <property type="entry name" value="PRK05692.1"/>
    <property type="match status" value="1"/>
</dbReference>
<dbReference type="Gene3D" id="3.90.226.10">
    <property type="entry name" value="2-enoyl-CoA Hydratase, Chain A, domain 1"/>
    <property type="match status" value="1"/>
</dbReference>
<dbReference type="SUPFAM" id="SSF52096">
    <property type="entry name" value="ClpP/crotonase"/>
    <property type="match status" value="1"/>
</dbReference>
<dbReference type="InterPro" id="IPR000138">
    <property type="entry name" value="HMG_CoA_lyase_AS"/>
</dbReference>
<dbReference type="AlphaFoldDB" id="A0A428TXG9"/>
<sequence>MFDMLLLSRRSPGLSLYQTTLSQRTLSRLLVSPRALVRQYSTPRRNNDVQILEVGPRDGLQNIKQAVPTTIKIELIERLLDAGLRSVEATSFVSPKWVPQLADGAQVMKQILHTSSHHRGHVEFPVLVPNLKGLENARAAGATEVVVFASATEPFSKANQNCTVDEAILQAEKVAKKTLELGMKVRGVTSCIFSDPFSSKPTPPKEVSRLVQRFLDMGCYEVGLGDTLGVGTPKDTQKLLDVLLQDIPAQKLTGHFHDTYGQGIANIVRAYDMGIRKFDSSVAGLGGCPYAPGASGNVATEDVVYTLEKSGINTGVDLEKLVATGKWISDQVGIRYGSRAGAALASKTCKTSVKEKPATSTQVRCWDVLEDTGEYRVSRSGTAMRVTLTRSKNGNALTDAMLEGLTKLFKNLVNDSSIYHVVIESEGKYFCTGMDLSGDTNTSDMSGESDYYSKVTALYNAIDHAPQTTIALVNGPCFGGGVGLAFVCDVRLVSSQARWSLTEVKIGVSPAIISKYLVREWGVSIAREAMLSGREITPDEMLRSGAIHGIASDGQSLNAKLDEYLHRLERCAPRSAATNKELVRLGWCAPESKDQTSLVRKTFGEMMAPGSEGEHGIRNFQNKVKEFSWRDFWGGRELWGQKQDLMGSKCSGLTPPVGSD</sequence>
<evidence type="ECO:0000256" key="1">
    <source>
        <dbReference type="ARBA" id="ARBA00005143"/>
    </source>
</evidence>
<name>A0A428TXG9_9HYPO</name>
<dbReference type="Pfam" id="PF00682">
    <property type="entry name" value="HMGL-like"/>
    <property type="match status" value="1"/>
</dbReference>
<evidence type="ECO:0000256" key="6">
    <source>
        <dbReference type="ARBA" id="ARBA00049877"/>
    </source>
</evidence>
<feature type="domain" description="Pyruvate carboxyltransferase" evidence="7">
    <location>
        <begin position="49"/>
        <end position="322"/>
    </location>
</feature>
<dbReference type="GO" id="GO:0046951">
    <property type="term" value="P:ketone body biosynthetic process"/>
    <property type="evidence" value="ECO:0007669"/>
    <property type="project" value="TreeGrafter"/>
</dbReference>
<dbReference type="InterPro" id="IPR001753">
    <property type="entry name" value="Enoyl-CoA_hydra/iso"/>
</dbReference>
<comment type="catalytic activity">
    <reaction evidence="6">
        <text>(3S)-3-hydroxy-3-methylglutaryl-CoA = acetoacetate + acetyl-CoA</text>
        <dbReference type="Rhea" id="RHEA:24404"/>
        <dbReference type="ChEBI" id="CHEBI:13705"/>
        <dbReference type="ChEBI" id="CHEBI:43074"/>
        <dbReference type="ChEBI" id="CHEBI:57288"/>
        <dbReference type="EC" id="4.1.3.4"/>
    </reaction>
</comment>
<dbReference type="PANTHER" id="PTHR42738">
    <property type="entry name" value="HYDROXYMETHYLGLUTARYL-COA LYASE"/>
    <property type="match status" value="1"/>
</dbReference>
<dbReference type="CDD" id="cd06558">
    <property type="entry name" value="crotonase-like"/>
    <property type="match status" value="1"/>
</dbReference>
<comment type="caution">
    <text evidence="8">The sequence shown here is derived from an EMBL/GenBank/DDBJ whole genome shotgun (WGS) entry which is preliminary data.</text>
</comment>
<evidence type="ECO:0000256" key="3">
    <source>
        <dbReference type="ARBA" id="ARBA00012910"/>
    </source>
</evidence>
<dbReference type="PROSITE" id="PS01062">
    <property type="entry name" value="HMG_COA_LYASE"/>
    <property type="match status" value="1"/>
</dbReference>
<protein>
    <recommendedName>
        <fullName evidence="3">hydroxymethylglutaryl-CoA lyase</fullName>
        <ecNumber evidence="3">4.1.3.4</ecNumber>
    </recommendedName>
</protein>
<evidence type="ECO:0000259" key="7">
    <source>
        <dbReference type="PROSITE" id="PS50991"/>
    </source>
</evidence>
<dbReference type="EC" id="4.1.3.4" evidence="3"/>
<dbReference type="Pfam" id="PF00378">
    <property type="entry name" value="ECH_1"/>
    <property type="match status" value="1"/>
</dbReference>
<dbReference type="EMBL" id="NKCK01000044">
    <property type="protein sequence ID" value="RSM06733.1"/>
    <property type="molecule type" value="Genomic_DNA"/>
</dbReference>
<dbReference type="Gene3D" id="3.20.20.70">
    <property type="entry name" value="Aldolase class I"/>
    <property type="match status" value="1"/>
</dbReference>
<dbReference type="PROSITE" id="PS50991">
    <property type="entry name" value="PYR_CT"/>
    <property type="match status" value="1"/>
</dbReference>
<dbReference type="FunFam" id="3.20.20.70:FF:000201">
    <property type="entry name" value="Hydroxymethylglutaryl-CoA lyase"/>
    <property type="match status" value="1"/>
</dbReference>
<comment type="similarity">
    <text evidence="2">Belongs to the HMG-CoA lyase family.</text>
</comment>
<dbReference type="GO" id="GO:0004419">
    <property type="term" value="F:hydroxymethylglutaryl-CoA lyase activity"/>
    <property type="evidence" value="ECO:0007669"/>
    <property type="project" value="UniProtKB-EC"/>
</dbReference>
<dbReference type="STRING" id="1325735.A0A428TXG9"/>
<keyword evidence="4" id="KW-0479">Metal-binding</keyword>
<comment type="pathway">
    <text evidence="1">Metabolic intermediate metabolism; (S)-3-hydroxy-3-methylglutaryl-CoA degradation; acetoacetate from (S)-3-hydroxy-3-methylglutaryl-CoA: step 1/1.</text>
</comment>
<dbReference type="InterPro" id="IPR013785">
    <property type="entry name" value="Aldolase_TIM"/>
</dbReference>
<dbReference type="SUPFAM" id="SSF51569">
    <property type="entry name" value="Aldolase"/>
    <property type="match status" value="1"/>
</dbReference>
<evidence type="ECO:0000256" key="2">
    <source>
        <dbReference type="ARBA" id="ARBA00009405"/>
    </source>
</evidence>
<dbReference type="InterPro" id="IPR029045">
    <property type="entry name" value="ClpP/crotonase-like_dom_sf"/>
</dbReference>
<keyword evidence="5" id="KW-0456">Lyase</keyword>
<dbReference type="Proteomes" id="UP000287144">
    <property type="component" value="Unassembled WGS sequence"/>
</dbReference>
<dbReference type="CDD" id="cd07938">
    <property type="entry name" value="DRE_TIM_HMGL"/>
    <property type="match status" value="1"/>
</dbReference>
<reference evidence="8 9" key="1">
    <citation type="submission" date="2017-06" db="EMBL/GenBank/DDBJ databases">
        <title>Comparative genomic analysis of Ambrosia Fusariam Clade fungi.</title>
        <authorList>
            <person name="Stajich J.E."/>
            <person name="Carrillo J."/>
            <person name="Kijimoto T."/>
            <person name="Eskalen A."/>
            <person name="O'Donnell K."/>
            <person name="Kasson M."/>
        </authorList>
    </citation>
    <scope>NUCLEOTIDE SEQUENCE [LARGE SCALE GENOMIC DNA]</scope>
    <source>
        <strain evidence="8 9">NRRL62579</strain>
    </source>
</reference>